<feature type="compositionally biased region" description="Low complexity" evidence="1">
    <location>
        <begin position="63"/>
        <end position="88"/>
    </location>
</feature>
<comment type="caution">
    <text evidence="2">The sequence shown here is derived from an EMBL/GenBank/DDBJ whole genome shotgun (WGS) entry which is preliminary data.</text>
</comment>
<organism evidence="2 3">
    <name type="scientific">Phakopsora pachyrhizi</name>
    <name type="common">Asian soybean rust disease fungus</name>
    <dbReference type="NCBI Taxonomy" id="170000"/>
    <lineage>
        <taxon>Eukaryota</taxon>
        <taxon>Fungi</taxon>
        <taxon>Dikarya</taxon>
        <taxon>Basidiomycota</taxon>
        <taxon>Pucciniomycotina</taxon>
        <taxon>Pucciniomycetes</taxon>
        <taxon>Pucciniales</taxon>
        <taxon>Phakopsoraceae</taxon>
        <taxon>Phakopsora</taxon>
    </lineage>
</organism>
<sequence>MMITDDDDNSESKLPLQSINFLTVVDDNRQDSKPQSIDCLTVFNTDILSPTVPDLSLKIISNTNSKPTSSNSSSSPQINQPSSDSSIPTLSLDLGTSNLSLSFENHLLNLSDPDLVSSIIPDHSTHHPDTNLIQIDEFGRNIPPIHLTTPQPTSSDPIKPNSLSNTLNSHRFNQFSSLSFSTNVIRRRISQIRFRTLDLHPNHHHLTNNSSTIDHPSEPHSNLLNRAKANLLRVRGLGSIDRANHRLKSSSLTSSSNFDPDPQQLISVISTLRKPEKSGEKQSESSPNVLPAIKSTGLSISIEEIPNQAERTFTVPNTSLQTTTPTLFDVAKKIEDTNERSNTTDQLFLLSTTSSNSSPNRTPSLTSSRSQPVLPTQSLSIAIGLCQDEKEDDRALNSKNNRRSMVDNLRREERKEIEKPIIDDKENRGDEEEEEKKKKKEKNDDGQGRRSENFGSVRFSREEKNDEESGNSGVVGDGVLKGKRIFKRSSDYMRSIVKRNIFKF</sequence>
<feature type="region of interest" description="Disordered" evidence="1">
    <location>
        <begin position="63"/>
        <end position="89"/>
    </location>
</feature>
<protein>
    <submittedName>
        <fullName evidence="2">Expressed protein</fullName>
    </submittedName>
</protein>
<dbReference type="AlphaFoldDB" id="A0AAV0BS52"/>
<feature type="compositionally biased region" description="Low complexity" evidence="1">
    <location>
        <begin position="350"/>
        <end position="370"/>
    </location>
</feature>
<evidence type="ECO:0000313" key="2">
    <source>
        <dbReference type="EMBL" id="CAH7689495.1"/>
    </source>
</evidence>
<evidence type="ECO:0000256" key="1">
    <source>
        <dbReference type="SAM" id="MobiDB-lite"/>
    </source>
</evidence>
<reference evidence="2" key="1">
    <citation type="submission" date="2022-06" db="EMBL/GenBank/DDBJ databases">
        <authorList>
            <consortium name="SYNGENTA / RWTH Aachen University"/>
        </authorList>
    </citation>
    <scope>NUCLEOTIDE SEQUENCE</scope>
</reference>
<gene>
    <name evidence="2" type="ORF">PPACK8108_LOCUS24582</name>
</gene>
<feature type="region of interest" description="Disordered" evidence="1">
    <location>
        <begin position="420"/>
        <end position="480"/>
    </location>
</feature>
<feature type="region of interest" description="Disordered" evidence="1">
    <location>
        <begin position="201"/>
        <end position="222"/>
    </location>
</feature>
<feature type="compositionally biased region" description="Basic and acidic residues" evidence="1">
    <location>
        <begin position="441"/>
        <end position="452"/>
    </location>
</feature>
<accession>A0AAV0BS52</accession>
<keyword evidence="3" id="KW-1185">Reference proteome</keyword>
<feature type="region of interest" description="Disordered" evidence="1">
    <location>
        <begin position="350"/>
        <end position="374"/>
    </location>
</feature>
<evidence type="ECO:0000313" key="3">
    <source>
        <dbReference type="Proteomes" id="UP001153365"/>
    </source>
</evidence>
<name>A0AAV0BS52_PHAPC</name>
<dbReference type="Proteomes" id="UP001153365">
    <property type="component" value="Unassembled WGS sequence"/>
</dbReference>
<dbReference type="EMBL" id="CALTRL010006080">
    <property type="protein sequence ID" value="CAH7689495.1"/>
    <property type="molecule type" value="Genomic_DNA"/>
</dbReference>
<proteinExistence type="predicted"/>